<accession>A0A9D7PQX8</accession>
<dbReference type="AlphaFoldDB" id="A0A9D7PQX8"/>
<dbReference type="Proteomes" id="UP000886689">
    <property type="component" value="Unassembled WGS sequence"/>
</dbReference>
<evidence type="ECO:0000313" key="2">
    <source>
        <dbReference type="Proteomes" id="UP000886689"/>
    </source>
</evidence>
<evidence type="ECO:0000313" key="1">
    <source>
        <dbReference type="EMBL" id="MBK8524966.1"/>
    </source>
</evidence>
<dbReference type="EMBL" id="JADJUC010000020">
    <property type="protein sequence ID" value="MBK8524966.1"/>
    <property type="molecule type" value="Genomic_DNA"/>
</dbReference>
<gene>
    <name evidence="1" type="ORF">IPL58_13410</name>
</gene>
<dbReference type="InterPro" id="IPR019650">
    <property type="entry name" value="DUF2513"/>
</dbReference>
<protein>
    <submittedName>
        <fullName evidence="1">DUF2513 domain-containing protein</fullName>
    </submittedName>
</protein>
<name>A0A9D7PQX8_9PROT</name>
<reference evidence="1" key="1">
    <citation type="submission" date="2020-10" db="EMBL/GenBank/DDBJ databases">
        <title>Connecting structure to function with the recovery of over 1000 high-quality activated sludge metagenome-assembled genomes encoding full-length rRNA genes using long-read sequencing.</title>
        <authorList>
            <person name="Singleton C.M."/>
            <person name="Petriglieri F."/>
            <person name="Kristensen J.M."/>
            <person name="Kirkegaard R.H."/>
            <person name="Michaelsen T.Y."/>
            <person name="Andersen M.H."/>
            <person name="Karst S.M."/>
            <person name="Dueholm M.S."/>
            <person name="Nielsen P.H."/>
            <person name="Albertsen M."/>
        </authorList>
    </citation>
    <scope>NUCLEOTIDE SEQUENCE</scope>
    <source>
        <strain evidence="1">Hirt_18-Q3-R61-65_BATAC.395</strain>
    </source>
</reference>
<organism evidence="1 2">
    <name type="scientific">Candidatus Proximibacter danicus</name>
    <dbReference type="NCBI Taxonomy" id="2954365"/>
    <lineage>
        <taxon>Bacteria</taxon>
        <taxon>Pseudomonadati</taxon>
        <taxon>Pseudomonadota</taxon>
        <taxon>Betaproteobacteria</taxon>
        <taxon>Candidatus Proximibacter</taxon>
    </lineage>
</organism>
<comment type="caution">
    <text evidence="1">The sequence shown here is derived from an EMBL/GenBank/DDBJ whole genome shotgun (WGS) entry which is preliminary data.</text>
</comment>
<proteinExistence type="predicted"/>
<sequence length="112" mass="12547">MDGYTEEVVRYHLLLLAQAGLVDFEPELTSTGRIIGAHVLGLNWAGHEFLDAVRSEGVWRKLLAYAKDKGGSCRLIFSKRWRRNCSRKASSSPLTAIPCRSQTARLQTCRPS</sequence>
<dbReference type="Pfam" id="PF10711">
    <property type="entry name" value="DUF2513"/>
    <property type="match status" value="1"/>
</dbReference>